<feature type="signal peptide" evidence="11">
    <location>
        <begin position="1"/>
        <end position="28"/>
    </location>
</feature>
<feature type="chain" id="PRO_5046519014" evidence="11">
    <location>
        <begin position="29"/>
        <end position="439"/>
    </location>
</feature>
<protein>
    <submittedName>
        <fullName evidence="13">Endonuclease/exonuclease/phosphatase family protein</fullName>
    </submittedName>
</protein>
<keyword evidence="8" id="KW-0234">DNA repair</keyword>
<evidence type="ECO:0000313" key="13">
    <source>
        <dbReference type="EMBL" id="MFD1324271.1"/>
    </source>
</evidence>
<dbReference type="Proteomes" id="UP001597260">
    <property type="component" value="Unassembled WGS sequence"/>
</dbReference>
<evidence type="ECO:0000313" key="14">
    <source>
        <dbReference type="Proteomes" id="UP001597260"/>
    </source>
</evidence>
<keyword evidence="6" id="KW-0378">Hydrolase</keyword>
<evidence type="ECO:0000256" key="10">
    <source>
        <dbReference type="SAM" id="Phobius"/>
    </source>
</evidence>
<gene>
    <name evidence="13" type="ORF">ACFQ4H_24605</name>
</gene>
<comment type="caution">
    <text evidence="13">The sequence shown here is derived from an EMBL/GenBank/DDBJ whole genome shotgun (WGS) entry which is preliminary data.</text>
</comment>
<organism evidence="13 14">
    <name type="scientific">Micromonospora sonneratiae</name>
    <dbReference type="NCBI Taxonomy" id="1184706"/>
    <lineage>
        <taxon>Bacteria</taxon>
        <taxon>Bacillati</taxon>
        <taxon>Actinomycetota</taxon>
        <taxon>Actinomycetes</taxon>
        <taxon>Micromonosporales</taxon>
        <taxon>Micromonosporaceae</taxon>
        <taxon>Micromonospora</taxon>
    </lineage>
</organism>
<keyword evidence="10" id="KW-0812">Transmembrane</keyword>
<keyword evidence="11" id="KW-0732">Signal</keyword>
<dbReference type="Gene3D" id="3.60.10.10">
    <property type="entry name" value="Endonuclease/exonuclease/phosphatase"/>
    <property type="match status" value="1"/>
</dbReference>
<dbReference type="Pfam" id="PF03372">
    <property type="entry name" value="Exo_endo_phos"/>
    <property type="match status" value="1"/>
</dbReference>
<dbReference type="RefSeq" id="WP_377574630.1">
    <property type="nucleotide sequence ID" value="NZ_JBHTMP010000045.1"/>
</dbReference>
<evidence type="ECO:0000256" key="4">
    <source>
        <dbReference type="ARBA" id="ARBA00022723"/>
    </source>
</evidence>
<name>A0ABW3YIM5_9ACTN</name>
<dbReference type="PANTHER" id="PTHR15822:SF4">
    <property type="entry name" value="TYROSYL-DNA PHOSPHODIESTERASE 2"/>
    <property type="match status" value="1"/>
</dbReference>
<keyword evidence="13" id="KW-0255">Endonuclease</keyword>
<feature type="compositionally biased region" description="Low complexity" evidence="9">
    <location>
        <begin position="364"/>
        <end position="382"/>
    </location>
</feature>
<evidence type="ECO:0000256" key="5">
    <source>
        <dbReference type="ARBA" id="ARBA00022763"/>
    </source>
</evidence>
<keyword evidence="14" id="KW-1185">Reference proteome</keyword>
<accession>A0ABW3YIM5</accession>
<dbReference type="InterPro" id="IPR005135">
    <property type="entry name" value="Endo/exonuclease/phosphatase"/>
</dbReference>
<evidence type="ECO:0000256" key="7">
    <source>
        <dbReference type="ARBA" id="ARBA00022842"/>
    </source>
</evidence>
<evidence type="ECO:0000256" key="3">
    <source>
        <dbReference type="ARBA" id="ARBA00022722"/>
    </source>
</evidence>
<keyword evidence="10" id="KW-1133">Transmembrane helix</keyword>
<evidence type="ECO:0000256" key="9">
    <source>
        <dbReference type="SAM" id="MobiDB-lite"/>
    </source>
</evidence>
<keyword evidence="7" id="KW-0460">Magnesium</keyword>
<comment type="cofactor">
    <cofactor evidence="1">
        <name>Mn(2+)</name>
        <dbReference type="ChEBI" id="CHEBI:29035"/>
    </cofactor>
</comment>
<dbReference type="GO" id="GO:0004519">
    <property type="term" value="F:endonuclease activity"/>
    <property type="evidence" value="ECO:0007669"/>
    <property type="project" value="UniProtKB-KW"/>
</dbReference>
<evidence type="ECO:0000256" key="1">
    <source>
        <dbReference type="ARBA" id="ARBA00001936"/>
    </source>
</evidence>
<keyword evidence="10" id="KW-0472">Membrane</keyword>
<dbReference type="PROSITE" id="PS51318">
    <property type="entry name" value="TAT"/>
    <property type="match status" value="1"/>
</dbReference>
<keyword evidence="5" id="KW-0227">DNA damage</keyword>
<dbReference type="EMBL" id="JBHTMP010000045">
    <property type="protein sequence ID" value="MFD1324271.1"/>
    <property type="molecule type" value="Genomic_DNA"/>
</dbReference>
<keyword evidence="4" id="KW-0479">Metal-binding</keyword>
<evidence type="ECO:0000259" key="12">
    <source>
        <dbReference type="Pfam" id="PF03372"/>
    </source>
</evidence>
<dbReference type="InterPro" id="IPR051547">
    <property type="entry name" value="TDP2-like"/>
</dbReference>
<feature type="domain" description="Endonuclease/exonuclease/phosphatase" evidence="12">
    <location>
        <begin position="38"/>
        <end position="337"/>
    </location>
</feature>
<evidence type="ECO:0000256" key="6">
    <source>
        <dbReference type="ARBA" id="ARBA00022801"/>
    </source>
</evidence>
<keyword evidence="3" id="KW-0540">Nuclease</keyword>
<dbReference type="InterPro" id="IPR006311">
    <property type="entry name" value="TAT_signal"/>
</dbReference>
<dbReference type="InterPro" id="IPR036691">
    <property type="entry name" value="Endo/exonu/phosph_ase_sf"/>
</dbReference>
<feature type="transmembrane region" description="Helical" evidence="10">
    <location>
        <begin position="406"/>
        <end position="425"/>
    </location>
</feature>
<evidence type="ECO:0000256" key="2">
    <source>
        <dbReference type="ARBA" id="ARBA00001946"/>
    </source>
</evidence>
<dbReference type="SUPFAM" id="SSF56219">
    <property type="entry name" value="DNase I-like"/>
    <property type="match status" value="1"/>
</dbReference>
<feature type="region of interest" description="Disordered" evidence="9">
    <location>
        <begin position="350"/>
        <end position="400"/>
    </location>
</feature>
<comment type="cofactor">
    <cofactor evidence="2">
        <name>Mg(2+)</name>
        <dbReference type="ChEBI" id="CHEBI:18420"/>
    </cofactor>
</comment>
<evidence type="ECO:0000256" key="11">
    <source>
        <dbReference type="SAM" id="SignalP"/>
    </source>
</evidence>
<sequence length="439" mass="46596">MTRRLTALLAAAGLAVAAALGPATPAQARDKQQLKVATYNIYQGADLTPLVTAPTQQELVRRAGIAYAQVVATDFPARARAISRLLRKDRPNVVGLQEVALWKKGPLGGQLQVTYDFLDILLRELRRAGLHYRAAAIDTTFSGAVPISATEQASFTDRDAILVQDGLRVTNAQSHLYTAKLVVNSPAGITFTIPRGWSAVDVGLAYQRTRVRVATTHLEPQAPAIRNAQGQELYAALAQSPLPVVAIGDFNSPPTDATGPYGTFTNGGYADAWQTVHGPGDGFTATQDPDLRNLPSKLDRRIDYVFYQRTPLSAVSAHLIGNQVRDRTPNGLWPSDHAGLVAALRLKPGVPTKVPAGHQGDDPSQSTLGDSGTGTSSPDGQSAVGQEPTGAWAGAASETRHSAGPIAAALAASALTLSALVLTGWRRWPARPRRKPTDR</sequence>
<evidence type="ECO:0000256" key="8">
    <source>
        <dbReference type="ARBA" id="ARBA00023204"/>
    </source>
</evidence>
<reference evidence="14" key="1">
    <citation type="journal article" date="2019" name="Int. J. Syst. Evol. Microbiol.">
        <title>The Global Catalogue of Microorganisms (GCM) 10K type strain sequencing project: providing services to taxonomists for standard genome sequencing and annotation.</title>
        <authorList>
            <consortium name="The Broad Institute Genomics Platform"/>
            <consortium name="The Broad Institute Genome Sequencing Center for Infectious Disease"/>
            <person name="Wu L."/>
            <person name="Ma J."/>
        </authorList>
    </citation>
    <scope>NUCLEOTIDE SEQUENCE [LARGE SCALE GENOMIC DNA]</scope>
    <source>
        <strain evidence="14">JCM 31037</strain>
    </source>
</reference>
<proteinExistence type="predicted"/>
<dbReference type="PANTHER" id="PTHR15822">
    <property type="entry name" value="TRAF AND TNF RECEPTOR-ASSOCIATED PROTEIN"/>
    <property type="match status" value="1"/>
</dbReference>